<accession>A0A1C6J4W3</accession>
<sequence length="451" mass="48267">MRTLGKKIAPRVLYALTAAAGALSLLGIVLLAVAGGTITQLQGATAPLWLLEGLYALGLALLCCTAVLAGLRRSAVRPCPPGLRAVLWCAVAGAVVLLVNAPLAHLGRQLLRGDYLSVLATEMDPVSLGAGIALLRLYLIAQAVVGVWALGKLLGRGLAAPPPAGSRLGQWLSRASTAGGQRAVVLSGFGALLLGSLILCGALLGRTRVDLTDGLQPVFYGESGAGMAYVDQPPLPDTDDRRTADFWRGVGYEVTPSEGLHNGDPVQVRVVYDSAAARRARIQVSRASRTFSVQGLTERYRTPEDLPPAITDLSDRESRSLIKKNLRYLSAAGDFAYDRERELVKAQKVASYLMKSEPGGYNSDRYVALYQVTVRGQVKEESSYRTAQQDFYYYTELGGVDSDFVAGAAQVTGRYFSRRDEVHSLDQACAKVEAAFSTYTPVRATQNGQKT</sequence>
<dbReference type="AlphaFoldDB" id="A0A1C6J4W3"/>
<feature type="transmembrane region" description="Helical" evidence="1">
    <location>
        <begin position="54"/>
        <end position="71"/>
    </location>
</feature>
<feature type="transmembrane region" description="Helical" evidence="1">
    <location>
        <begin position="12"/>
        <end position="34"/>
    </location>
</feature>
<feature type="transmembrane region" description="Helical" evidence="1">
    <location>
        <begin position="83"/>
        <end position="106"/>
    </location>
</feature>
<organism evidence="2">
    <name type="scientific">uncultured Anaerotruncus sp</name>
    <dbReference type="NCBI Taxonomy" id="905011"/>
    <lineage>
        <taxon>Bacteria</taxon>
        <taxon>Bacillati</taxon>
        <taxon>Bacillota</taxon>
        <taxon>Clostridia</taxon>
        <taxon>Eubacteriales</taxon>
        <taxon>Oscillospiraceae</taxon>
        <taxon>Anaerotruncus</taxon>
        <taxon>environmental samples</taxon>
    </lineage>
</organism>
<reference evidence="2" key="1">
    <citation type="submission" date="2015-09" db="EMBL/GenBank/DDBJ databases">
        <authorList>
            <consortium name="Pathogen Informatics"/>
        </authorList>
    </citation>
    <scope>NUCLEOTIDE SEQUENCE</scope>
    <source>
        <strain evidence="2">2789STDY5834896</strain>
    </source>
</reference>
<proteinExistence type="predicted"/>
<keyword evidence="1" id="KW-0472">Membrane</keyword>
<gene>
    <name evidence="2" type="ORF">SAMEA3545359_01913</name>
</gene>
<name>A0A1C6J4W3_9FIRM</name>
<dbReference type="EMBL" id="FMHG01000001">
    <property type="protein sequence ID" value="SCJ77036.1"/>
    <property type="molecule type" value="Genomic_DNA"/>
</dbReference>
<keyword evidence="1" id="KW-0812">Transmembrane</keyword>
<feature type="transmembrane region" description="Helical" evidence="1">
    <location>
        <begin position="183"/>
        <end position="204"/>
    </location>
</feature>
<evidence type="ECO:0000313" key="2">
    <source>
        <dbReference type="EMBL" id="SCJ77036.1"/>
    </source>
</evidence>
<keyword evidence="1" id="KW-1133">Transmembrane helix</keyword>
<evidence type="ECO:0000256" key="1">
    <source>
        <dbReference type="SAM" id="Phobius"/>
    </source>
</evidence>
<feature type="transmembrane region" description="Helical" evidence="1">
    <location>
        <begin position="126"/>
        <end position="150"/>
    </location>
</feature>
<protein>
    <submittedName>
        <fullName evidence="2">Uncharacterized protein</fullName>
    </submittedName>
</protein>